<dbReference type="InterPro" id="IPR011992">
    <property type="entry name" value="EF-hand-dom_pair"/>
</dbReference>
<evidence type="ECO:0000313" key="4">
    <source>
        <dbReference type="Proteomes" id="UP000694845"/>
    </source>
</evidence>
<dbReference type="OrthoDB" id="120976at2759"/>
<dbReference type="AlphaFoldDB" id="A0A8B7ZC05"/>
<dbReference type="PROSITE" id="PS00018">
    <property type="entry name" value="EF_HAND_1"/>
    <property type="match status" value="1"/>
</dbReference>
<name>A0A8B7ZC05_ACAPL</name>
<dbReference type="InterPro" id="IPR052394">
    <property type="entry name" value="LRR-containing"/>
</dbReference>
<feature type="compositionally biased region" description="Polar residues" evidence="2">
    <location>
        <begin position="93"/>
        <end position="107"/>
    </location>
</feature>
<dbReference type="RefSeq" id="XP_022103214.1">
    <property type="nucleotide sequence ID" value="XM_022247522.1"/>
</dbReference>
<dbReference type="PANTHER" id="PTHR24114">
    <property type="entry name" value="LEUCINE RICH REPEAT FAMILY PROTEIN"/>
    <property type="match status" value="1"/>
</dbReference>
<sequence>MDEDGQNSHTGVNAEKDEGGATTDYITTGNGTTTPAGVTSTGSSAKADGRSTRSSANGPPLSAVHMSSSVTENGRGTPPGSAVGDDGEDQKSRPGSQELSERYNTPVNIKVIHEGVSDEESDSGWDTDLEIEEDSKESYDATGRRAYTQACKEIGVVPVSHFLRHITTNKISMKHHGLGPLGAKAIAIPLVTNTSVLTLDLEDNWIEGEGAGYIAEMMKENCYISDLNLAGNKMRSKGAKVVGEMLNDNTSIRKVSVAGNDFKDRDAQPFADAMKINYRLKELDLSHNEFAEIGGEILGQGIAAAESISVLNLSWNHLRRNGAISICRGMAENLSIKKLDVSWNGFANDGSLAMAEALKFNSTLQWLDLSNNRIADEGALLLSKGIEVNDSLQILKLGMNPITAAGAMALLMAIKNNSNSALDELDLTDIVVNKDFVDLLEEIKQGRTNFLVFFKGAIGQFEKPPEKEADPLKLLVQHIEKNNLRIWDLFKAYDKDNSLTVTRDEFKNGILGSNIPLTPRQIDRLVATLDRDGNGEIDYSEIVSTHKELVESNREERRQRMSKVHEKRRTAIYAPVAEAFGTLKVDTLSQNMSEGRQRKLSNSMRPDLHQWNEEGRREDVVPDSIRSLDYTVDFRPDAAMYTEEEKYLMKTMDPVSRGASAKSRGHSPLPS</sequence>
<dbReference type="InterPro" id="IPR001611">
    <property type="entry name" value="Leu-rich_rpt"/>
</dbReference>
<dbReference type="CDD" id="cd00051">
    <property type="entry name" value="EFh"/>
    <property type="match status" value="1"/>
</dbReference>
<dbReference type="SUPFAM" id="SSF47473">
    <property type="entry name" value="EF-hand"/>
    <property type="match status" value="1"/>
</dbReference>
<dbReference type="InterPro" id="IPR002048">
    <property type="entry name" value="EF_hand_dom"/>
</dbReference>
<reference evidence="5" key="1">
    <citation type="submission" date="2025-08" db="UniProtKB">
        <authorList>
            <consortium name="RefSeq"/>
        </authorList>
    </citation>
    <scope>IDENTIFICATION</scope>
</reference>
<dbReference type="PROSITE" id="PS50222">
    <property type="entry name" value="EF_HAND_2"/>
    <property type="match status" value="2"/>
</dbReference>
<accession>A0A8B7ZC05</accession>
<feature type="domain" description="EF-hand" evidence="3">
    <location>
        <begin position="517"/>
        <end position="552"/>
    </location>
</feature>
<dbReference type="SMART" id="SM00054">
    <property type="entry name" value="EFh"/>
    <property type="match status" value="2"/>
</dbReference>
<feature type="domain" description="EF-hand" evidence="3">
    <location>
        <begin position="481"/>
        <end position="516"/>
    </location>
</feature>
<evidence type="ECO:0000313" key="5">
    <source>
        <dbReference type="RefSeq" id="XP_022103214.1"/>
    </source>
</evidence>
<dbReference type="Gene3D" id="3.80.10.10">
    <property type="entry name" value="Ribonuclease Inhibitor"/>
    <property type="match status" value="3"/>
</dbReference>
<dbReference type="Proteomes" id="UP000694845">
    <property type="component" value="Unplaced"/>
</dbReference>
<dbReference type="SUPFAM" id="SSF52047">
    <property type="entry name" value="RNI-like"/>
    <property type="match status" value="1"/>
</dbReference>
<proteinExistence type="predicted"/>
<evidence type="ECO:0000259" key="3">
    <source>
        <dbReference type="PROSITE" id="PS50222"/>
    </source>
</evidence>
<dbReference type="InterPro" id="IPR018247">
    <property type="entry name" value="EF_Hand_1_Ca_BS"/>
</dbReference>
<dbReference type="PANTHER" id="PTHR24114:SF50">
    <property type="entry name" value="RNI-LIKE PROTEIN"/>
    <property type="match status" value="1"/>
</dbReference>
<dbReference type="SMART" id="SM00368">
    <property type="entry name" value="LRR_RI"/>
    <property type="match status" value="8"/>
</dbReference>
<protein>
    <submittedName>
        <fullName evidence="5">Leucine-rich repeat-containing protein 74A-like isoform X1</fullName>
    </submittedName>
</protein>
<dbReference type="Pfam" id="PF13516">
    <property type="entry name" value="LRR_6"/>
    <property type="match status" value="5"/>
</dbReference>
<keyword evidence="4" id="KW-1185">Reference proteome</keyword>
<keyword evidence="1" id="KW-0106">Calcium</keyword>
<dbReference type="KEGG" id="aplc:110985978"/>
<evidence type="ECO:0000256" key="2">
    <source>
        <dbReference type="SAM" id="MobiDB-lite"/>
    </source>
</evidence>
<feature type="region of interest" description="Disordered" evidence="2">
    <location>
        <begin position="1"/>
        <end position="107"/>
    </location>
</feature>
<dbReference type="PROSITE" id="PS51450">
    <property type="entry name" value="LRR"/>
    <property type="match status" value="1"/>
</dbReference>
<evidence type="ECO:0000256" key="1">
    <source>
        <dbReference type="ARBA" id="ARBA00022837"/>
    </source>
</evidence>
<organism evidence="4 5">
    <name type="scientific">Acanthaster planci</name>
    <name type="common">Crown-of-thorns starfish</name>
    <dbReference type="NCBI Taxonomy" id="133434"/>
    <lineage>
        <taxon>Eukaryota</taxon>
        <taxon>Metazoa</taxon>
        <taxon>Echinodermata</taxon>
        <taxon>Eleutherozoa</taxon>
        <taxon>Asterozoa</taxon>
        <taxon>Asteroidea</taxon>
        <taxon>Valvatacea</taxon>
        <taxon>Valvatida</taxon>
        <taxon>Acanthasteridae</taxon>
        <taxon>Acanthaster</taxon>
    </lineage>
</organism>
<feature type="compositionally biased region" description="Low complexity" evidence="2">
    <location>
        <begin position="22"/>
        <end position="39"/>
    </location>
</feature>
<dbReference type="GO" id="GO:0005509">
    <property type="term" value="F:calcium ion binding"/>
    <property type="evidence" value="ECO:0007669"/>
    <property type="project" value="InterPro"/>
</dbReference>
<dbReference type="InterPro" id="IPR032675">
    <property type="entry name" value="LRR_dom_sf"/>
</dbReference>
<gene>
    <name evidence="5" type="primary">LOC110985978</name>
</gene>
<feature type="compositionally biased region" description="Polar residues" evidence="2">
    <location>
        <begin position="65"/>
        <end position="74"/>
    </location>
</feature>
<dbReference type="GeneID" id="110985978"/>
<dbReference type="Pfam" id="PF13499">
    <property type="entry name" value="EF-hand_7"/>
    <property type="match status" value="1"/>
</dbReference>
<dbReference type="Gene3D" id="1.10.238.10">
    <property type="entry name" value="EF-hand"/>
    <property type="match status" value="1"/>
</dbReference>